<evidence type="ECO:0000256" key="1">
    <source>
        <dbReference type="SAM" id="MobiDB-lite"/>
    </source>
</evidence>
<evidence type="ECO:0000313" key="2">
    <source>
        <dbReference type="EMBL" id="CAK0790632.1"/>
    </source>
</evidence>
<feature type="compositionally biased region" description="Basic and acidic residues" evidence="1">
    <location>
        <begin position="106"/>
        <end position="116"/>
    </location>
</feature>
<feature type="region of interest" description="Disordered" evidence="1">
    <location>
        <begin position="1"/>
        <end position="24"/>
    </location>
</feature>
<feature type="non-terminal residue" evidence="2">
    <location>
        <position position="317"/>
    </location>
</feature>
<feature type="region of interest" description="Disordered" evidence="1">
    <location>
        <begin position="40"/>
        <end position="317"/>
    </location>
</feature>
<evidence type="ECO:0000313" key="3">
    <source>
        <dbReference type="Proteomes" id="UP001189429"/>
    </source>
</evidence>
<feature type="compositionally biased region" description="Basic and acidic residues" evidence="1">
    <location>
        <begin position="272"/>
        <end position="290"/>
    </location>
</feature>
<feature type="compositionally biased region" description="Basic residues" evidence="1">
    <location>
        <begin position="230"/>
        <end position="246"/>
    </location>
</feature>
<keyword evidence="3" id="KW-1185">Reference proteome</keyword>
<accession>A0ABN9PE56</accession>
<dbReference type="Proteomes" id="UP001189429">
    <property type="component" value="Unassembled WGS sequence"/>
</dbReference>
<feature type="compositionally biased region" description="Low complexity" evidence="1">
    <location>
        <begin position="1"/>
        <end position="21"/>
    </location>
</feature>
<protein>
    <submittedName>
        <fullName evidence="2">Uncharacterized protein</fullName>
    </submittedName>
</protein>
<sequence length="317" mass="32942">SAAAPLWPARAALPAGAGRARSVPPPVWGARGELGARAGAVHAPRGVHGCPTRGAPRGAAAHKREKAARPNGSDKKASASGATKAAGAGARGAGAGAARPVHGRRRGADARARDRAAPPMLSRRGATLRPREESADRAGVCEALSSCSSSSPVLRTARHKQTEETSHKKHRGGGGGGGGDERRKSPGHLLLQPAAGRQRGRAWPDAPLDGGAEVEGGRRSRCFIRVSRGTVRRQKAGERGRRRRRGNAVEGPRGVDDGAGAPSSALQVEDSALGRRQAEPNYGQRERERSCLPPVSEARFPEIPCLAAPSQAPRRLQ</sequence>
<dbReference type="EMBL" id="CAUYUJ010000451">
    <property type="protein sequence ID" value="CAK0790632.1"/>
    <property type="molecule type" value="Genomic_DNA"/>
</dbReference>
<proteinExistence type="predicted"/>
<feature type="compositionally biased region" description="Low complexity" evidence="1">
    <location>
        <begin position="78"/>
        <end position="88"/>
    </location>
</feature>
<name>A0ABN9PE56_9DINO</name>
<gene>
    <name evidence="2" type="ORF">PCOR1329_LOCUS1862</name>
</gene>
<comment type="caution">
    <text evidence="2">The sequence shown here is derived from an EMBL/GenBank/DDBJ whole genome shotgun (WGS) entry which is preliminary data.</text>
</comment>
<organism evidence="2 3">
    <name type="scientific">Prorocentrum cordatum</name>
    <dbReference type="NCBI Taxonomy" id="2364126"/>
    <lineage>
        <taxon>Eukaryota</taxon>
        <taxon>Sar</taxon>
        <taxon>Alveolata</taxon>
        <taxon>Dinophyceae</taxon>
        <taxon>Prorocentrales</taxon>
        <taxon>Prorocentraceae</taxon>
        <taxon>Prorocentrum</taxon>
    </lineage>
</organism>
<feature type="non-terminal residue" evidence="2">
    <location>
        <position position="1"/>
    </location>
</feature>
<reference evidence="2" key="1">
    <citation type="submission" date="2023-10" db="EMBL/GenBank/DDBJ databases">
        <authorList>
            <person name="Chen Y."/>
            <person name="Shah S."/>
            <person name="Dougan E. K."/>
            <person name="Thang M."/>
            <person name="Chan C."/>
        </authorList>
    </citation>
    <scope>NUCLEOTIDE SEQUENCE [LARGE SCALE GENOMIC DNA]</scope>
</reference>